<keyword evidence="3" id="KW-1185">Reference proteome</keyword>
<keyword evidence="1" id="KW-0812">Transmembrane</keyword>
<organism evidence="2 3">
    <name type="scientific">Amycolatopsis suaedae</name>
    <dbReference type="NCBI Taxonomy" id="2510978"/>
    <lineage>
        <taxon>Bacteria</taxon>
        <taxon>Bacillati</taxon>
        <taxon>Actinomycetota</taxon>
        <taxon>Actinomycetes</taxon>
        <taxon>Pseudonocardiales</taxon>
        <taxon>Pseudonocardiaceae</taxon>
        <taxon>Amycolatopsis</taxon>
    </lineage>
</organism>
<protein>
    <submittedName>
        <fullName evidence="2">DUF3180 domain-containing protein</fullName>
    </submittedName>
</protein>
<dbReference type="InterPro" id="IPR021517">
    <property type="entry name" value="DUF3180"/>
</dbReference>
<dbReference type="AlphaFoldDB" id="A0A4Q7J6L5"/>
<dbReference type="OrthoDB" id="3825558at2"/>
<feature type="transmembrane region" description="Helical" evidence="1">
    <location>
        <begin position="9"/>
        <end position="28"/>
    </location>
</feature>
<sequence>MHFTRPRDLLVAGLVALALVYLLFQFAYDSIPRLPTFAGVTLLVLAVVEAVLAYVLRSRIRSGRVIQPVAVARAVALAKASSILGALMVGAWLAAFAYVVPRGAELTAAAEDLPSSIVGVLCGAALIAAAMWLEYCCRTPSDGDQDRPPGATG</sequence>
<accession>A0A4Q7J6L5</accession>
<evidence type="ECO:0000313" key="3">
    <source>
        <dbReference type="Proteomes" id="UP000292003"/>
    </source>
</evidence>
<gene>
    <name evidence="2" type="ORF">EWH70_22020</name>
</gene>
<proteinExistence type="predicted"/>
<feature type="transmembrane region" description="Helical" evidence="1">
    <location>
        <begin position="77"/>
        <end position="101"/>
    </location>
</feature>
<reference evidence="2 3" key="1">
    <citation type="submission" date="2019-02" db="EMBL/GenBank/DDBJ databases">
        <title>Draft genome sequence of Amycolatopsis sp. 8-3EHSu isolated from roots of Suaeda maritima.</title>
        <authorList>
            <person name="Duangmal K."/>
            <person name="Chantavorakit T."/>
        </authorList>
    </citation>
    <scope>NUCLEOTIDE SEQUENCE [LARGE SCALE GENOMIC DNA]</scope>
    <source>
        <strain evidence="2 3">8-3EHSu</strain>
    </source>
</reference>
<dbReference type="Proteomes" id="UP000292003">
    <property type="component" value="Unassembled WGS sequence"/>
</dbReference>
<keyword evidence="1" id="KW-0472">Membrane</keyword>
<comment type="caution">
    <text evidence="2">The sequence shown here is derived from an EMBL/GenBank/DDBJ whole genome shotgun (WGS) entry which is preliminary data.</text>
</comment>
<feature type="transmembrane region" description="Helical" evidence="1">
    <location>
        <begin position="34"/>
        <end position="56"/>
    </location>
</feature>
<feature type="transmembrane region" description="Helical" evidence="1">
    <location>
        <begin position="113"/>
        <end position="133"/>
    </location>
</feature>
<dbReference type="RefSeq" id="WP_130477377.1">
    <property type="nucleotide sequence ID" value="NZ_SFCC01000011.1"/>
</dbReference>
<dbReference type="EMBL" id="SFCC01000011">
    <property type="protein sequence ID" value="RZQ61644.1"/>
    <property type="molecule type" value="Genomic_DNA"/>
</dbReference>
<dbReference type="Pfam" id="PF11377">
    <property type="entry name" value="DUF3180"/>
    <property type="match status" value="1"/>
</dbReference>
<name>A0A4Q7J6L5_9PSEU</name>
<keyword evidence="1" id="KW-1133">Transmembrane helix</keyword>
<evidence type="ECO:0000313" key="2">
    <source>
        <dbReference type="EMBL" id="RZQ61644.1"/>
    </source>
</evidence>
<evidence type="ECO:0000256" key="1">
    <source>
        <dbReference type="SAM" id="Phobius"/>
    </source>
</evidence>